<accession>A0A1G1W9I1</accession>
<dbReference type="Proteomes" id="UP000176631">
    <property type="component" value="Unassembled WGS sequence"/>
</dbReference>
<gene>
    <name evidence="1" type="ORF">A2172_00585</name>
</gene>
<name>A0A1G1W9I1_9BACT</name>
<proteinExistence type="predicted"/>
<comment type="caution">
    <text evidence="1">The sequence shown here is derived from an EMBL/GenBank/DDBJ whole genome shotgun (WGS) entry which is preliminary data.</text>
</comment>
<evidence type="ECO:0000313" key="1">
    <source>
        <dbReference type="EMBL" id="OGY24346.1"/>
    </source>
</evidence>
<evidence type="ECO:0000313" key="2">
    <source>
        <dbReference type="Proteomes" id="UP000176631"/>
    </source>
</evidence>
<dbReference type="AlphaFoldDB" id="A0A1G1W9I1"/>
<reference evidence="1 2" key="1">
    <citation type="journal article" date="2016" name="Nat. Commun.">
        <title>Thousands of microbial genomes shed light on interconnected biogeochemical processes in an aquifer system.</title>
        <authorList>
            <person name="Anantharaman K."/>
            <person name="Brown C.T."/>
            <person name="Hug L.A."/>
            <person name="Sharon I."/>
            <person name="Castelle C.J."/>
            <person name="Probst A.J."/>
            <person name="Thomas B.C."/>
            <person name="Singh A."/>
            <person name="Wilkins M.J."/>
            <person name="Karaoz U."/>
            <person name="Brodie E.L."/>
            <person name="Williams K.H."/>
            <person name="Hubbard S.S."/>
            <person name="Banfield J.F."/>
        </authorList>
    </citation>
    <scope>NUCLEOTIDE SEQUENCE [LARGE SCALE GENOMIC DNA]</scope>
</reference>
<dbReference type="EMBL" id="MHCP01000014">
    <property type="protein sequence ID" value="OGY24346.1"/>
    <property type="molecule type" value="Genomic_DNA"/>
</dbReference>
<sequence>MSIIKMIDNRVNSPYAFTWHNWPRWIFLVILPNVVVTTKLVNNILYAAQEWLHDCHHQIKSMYTTFDGKAVYVVYHLFKGELVTVDVICDTIAPSWRRIWTRVGWWFTSTYYVGHGEYFDTAFSLMRRVRVGKGEEWTQEHTDHLVLNVLAEDADRRHRTSHSLIIALLAEWVGRKLRLAPTISC</sequence>
<dbReference type="STRING" id="1802593.A2172_00585"/>
<organism evidence="1 2">
    <name type="scientific">Candidatus Woykebacteria bacterium RBG_13_40_15</name>
    <dbReference type="NCBI Taxonomy" id="1802593"/>
    <lineage>
        <taxon>Bacteria</taxon>
        <taxon>Candidatus Woykeibacteriota</taxon>
    </lineage>
</organism>
<protein>
    <submittedName>
        <fullName evidence="1">Uncharacterized protein</fullName>
    </submittedName>
</protein>